<accession>A0ABQ3CJY0</accession>
<reference evidence="3" key="1">
    <citation type="journal article" date="2019" name="Int. J. Syst. Evol. Microbiol.">
        <title>The Global Catalogue of Microorganisms (GCM) 10K type strain sequencing project: providing services to taxonomists for standard genome sequencing and annotation.</title>
        <authorList>
            <consortium name="The Broad Institute Genomics Platform"/>
            <consortium name="The Broad Institute Genome Sequencing Center for Infectious Disease"/>
            <person name="Wu L."/>
            <person name="Ma J."/>
        </authorList>
    </citation>
    <scope>NUCLEOTIDE SEQUENCE [LARGE SCALE GENOMIC DNA]</scope>
    <source>
        <strain evidence="3">JCM 4733</strain>
    </source>
</reference>
<feature type="region of interest" description="Disordered" evidence="1">
    <location>
        <begin position="20"/>
        <end position="65"/>
    </location>
</feature>
<name>A0ABQ3CJY0_9ACTN</name>
<dbReference type="Proteomes" id="UP000653644">
    <property type="component" value="Unassembled WGS sequence"/>
</dbReference>
<protein>
    <submittedName>
        <fullName evidence="2">Uncharacterized protein</fullName>
    </submittedName>
</protein>
<comment type="caution">
    <text evidence="2">The sequence shown here is derived from an EMBL/GenBank/DDBJ whole genome shotgun (WGS) entry which is preliminary data.</text>
</comment>
<evidence type="ECO:0000313" key="3">
    <source>
        <dbReference type="Proteomes" id="UP000653644"/>
    </source>
</evidence>
<evidence type="ECO:0000313" key="2">
    <source>
        <dbReference type="EMBL" id="GHA22040.1"/>
    </source>
</evidence>
<dbReference type="RefSeq" id="WP_189885873.1">
    <property type="nucleotide sequence ID" value="NZ_BMVN01000008.1"/>
</dbReference>
<sequence length="65" mass="6583">MPTVRPVSMRDLLAACAAADAVSRPPRPEHPDGARGPAEQVAAAAWTRPAETAPQPSDSASGHGA</sequence>
<dbReference type="EMBL" id="BMVN01000008">
    <property type="protein sequence ID" value="GHA22040.1"/>
    <property type="molecule type" value="Genomic_DNA"/>
</dbReference>
<feature type="compositionally biased region" description="Polar residues" evidence="1">
    <location>
        <begin position="55"/>
        <end position="65"/>
    </location>
</feature>
<proteinExistence type="predicted"/>
<gene>
    <name evidence="2" type="ORF">GCM10010345_28740</name>
</gene>
<evidence type="ECO:0000256" key="1">
    <source>
        <dbReference type="SAM" id="MobiDB-lite"/>
    </source>
</evidence>
<organism evidence="2 3">
    <name type="scientific">Streptomyces canarius</name>
    <dbReference type="NCBI Taxonomy" id="285453"/>
    <lineage>
        <taxon>Bacteria</taxon>
        <taxon>Bacillati</taxon>
        <taxon>Actinomycetota</taxon>
        <taxon>Actinomycetes</taxon>
        <taxon>Kitasatosporales</taxon>
        <taxon>Streptomycetaceae</taxon>
        <taxon>Streptomyces</taxon>
    </lineage>
</organism>
<feature type="compositionally biased region" description="Low complexity" evidence="1">
    <location>
        <begin position="42"/>
        <end position="54"/>
    </location>
</feature>
<keyword evidence="3" id="KW-1185">Reference proteome</keyword>